<sequence>MVSGRSRELREELPDVGAHHGRALLFLLKRGRSNAKRVPINVGMRISSVSIFQVYPRTIEGAFSLILVSKNRGRRRLRMPRIPGAVPNGSPVQCMWGVSKMYKSQCDLMPLRCAIDEACAPMAGPQTSKRRRAMRLQAQKLAGADRFWLAQPPRRQLPSYRERGINRTRVQSSDRSVAQRPAARSRRAVPSSDRAWRRISAFIGGSANSELT</sequence>
<evidence type="ECO:0000313" key="7">
    <source>
        <dbReference type="Proteomes" id="UP001549291"/>
    </source>
</evidence>
<dbReference type="Proteomes" id="UP000181962">
    <property type="component" value="Chromosome"/>
</dbReference>
<dbReference type="Proteomes" id="UP000030377">
    <property type="component" value="Unassembled WGS sequence"/>
</dbReference>
<evidence type="ECO:0000313" key="3">
    <source>
        <dbReference type="EMBL" id="KGT79438.1"/>
    </source>
</evidence>
<protein>
    <submittedName>
        <fullName evidence="3">NodY</fullName>
    </submittedName>
</protein>
<dbReference type="EMBL" id="CP017637">
    <property type="protein sequence ID" value="APG14786.1"/>
    <property type="molecule type" value="Genomic_DNA"/>
</dbReference>
<dbReference type="PATRIC" id="fig|375.38.peg.4776"/>
<evidence type="ECO:0000313" key="5">
    <source>
        <dbReference type="Proteomes" id="UP000030377"/>
    </source>
</evidence>
<dbReference type="KEGG" id="bjp:RN69_38005"/>
<name>A0A0A3Z0N7_BRAJP</name>
<accession>A0A0A3Z0N7</accession>
<reference evidence="2 6" key="2">
    <citation type="submission" date="2016-11" db="EMBL/GenBank/DDBJ databases">
        <title>Complete Genome Sequence of Bradyrhizobium sp. strain J5, an isolated from soybean nodule in Hokkaido.</title>
        <authorList>
            <person name="Kanehara K."/>
        </authorList>
    </citation>
    <scope>NUCLEOTIDE SEQUENCE [LARGE SCALE GENOMIC DNA]</scope>
    <source>
        <strain evidence="2 6">J5</strain>
    </source>
</reference>
<organism evidence="3 5">
    <name type="scientific">Bradyrhizobium japonicum</name>
    <dbReference type="NCBI Taxonomy" id="375"/>
    <lineage>
        <taxon>Bacteria</taxon>
        <taxon>Pseudomonadati</taxon>
        <taxon>Pseudomonadota</taxon>
        <taxon>Alphaproteobacteria</taxon>
        <taxon>Hyphomicrobiales</taxon>
        <taxon>Nitrobacteraceae</taxon>
        <taxon>Bradyrhizobium</taxon>
    </lineage>
</organism>
<evidence type="ECO:0000313" key="4">
    <source>
        <dbReference type="EMBL" id="MET4724724.1"/>
    </source>
</evidence>
<gene>
    <name evidence="2" type="primary">nodY</name>
    <name evidence="4" type="ORF">ABIF63_008830</name>
    <name evidence="2" type="ORF">BKD09_41190</name>
    <name evidence="3" type="ORF">MA20_12615</name>
</gene>
<reference evidence="4 7" key="3">
    <citation type="submission" date="2024-06" db="EMBL/GenBank/DDBJ databases">
        <title>Genomic Encyclopedia of Type Strains, Phase V (KMG-V): Genome sequencing to study the core and pangenomes of soil and plant-associated prokaryotes.</title>
        <authorList>
            <person name="Whitman W."/>
        </authorList>
    </citation>
    <scope>NUCLEOTIDE SEQUENCE [LARGE SCALE GENOMIC DNA]</scope>
    <source>
        <strain evidence="4 7">USDA 160</strain>
    </source>
</reference>
<dbReference type="STRING" id="375.BKD09_RS41190"/>
<dbReference type="EMBL" id="JBEPTQ010000002">
    <property type="protein sequence ID" value="MET4724724.1"/>
    <property type="molecule type" value="Genomic_DNA"/>
</dbReference>
<dbReference type="AlphaFoldDB" id="A0A0A3Z0N7"/>
<evidence type="ECO:0000313" key="2">
    <source>
        <dbReference type="EMBL" id="APG14786.1"/>
    </source>
</evidence>
<evidence type="ECO:0000313" key="6">
    <source>
        <dbReference type="Proteomes" id="UP000181962"/>
    </source>
</evidence>
<feature type="region of interest" description="Disordered" evidence="1">
    <location>
        <begin position="168"/>
        <end position="190"/>
    </location>
</feature>
<feature type="compositionally biased region" description="Low complexity" evidence="1">
    <location>
        <begin position="175"/>
        <end position="190"/>
    </location>
</feature>
<dbReference type="Proteomes" id="UP001549291">
    <property type="component" value="Unassembled WGS sequence"/>
</dbReference>
<dbReference type="OrthoDB" id="8254675at2"/>
<dbReference type="EMBL" id="JRPN01000011">
    <property type="protein sequence ID" value="KGT79438.1"/>
    <property type="molecule type" value="Genomic_DNA"/>
</dbReference>
<keyword evidence="7" id="KW-1185">Reference proteome</keyword>
<evidence type="ECO:0000256" key="1">
    <source>
        <dbReference type="SAM" id="MobiDB-lite"/>
    </source>
</evidence>
<proteinExistence type="predicted"/>
<reference evidence="3 5" key="1">
    <citation type="submission" date="2014-09" db="EMBL/GenBank/DDBJ databases">
        <title>Draft genome of Bradyrhizobium japonicum Is-34.</title>
        <authorList>
            <person name="Tsurumaru H."/>
            <person name="Yamakawa T."/>
            <person name="Hashimoto S."/>
            <person name="Okizaki K."/>
            <person name="Kanesaki Y."/>
            <person name="Yoshikawa H."/>
            <person name="Yajima S."/>
        </authorList>
    </citation>
    <scope>NUCLEOTIDE SEQUENCE [LARGE SCALE GENOMIC DNA]</scope>
    <source>
        <strain evidence="3 5">Is-34</strain>
    </source>
</reference>